<evidence type="ECO:0000256" key="1">
    <source>
        <dbReference type="ARBA" id="ARBA00007162"/>
    </source>
</evidence>
<dbReference type="RefSeq" id="WP_078684430.1">
    <property type="nucleotide sequence ID" value="NZ_FUYA01000003.1"/>
</dbReference>
<keyword evidence="5" id="KW-1185">Reference proteome</keyword>
<evidence type="ECO:0000256" key="2">
    <source>
        <dbReference type="ARBA" id="ARBA00022729"/>
    </source>
</evidence>
<dbReference type="GO" id="GO:0055085">
    <property type="term" value="P:transmembrane transport"/>
    <property type="evidence" value="ECO:0007669"/>
    <property type="project" value="InterPro"/>
</dbReference>
<dbReference type="STRING" id="1121442.SAMN02745702_01129"/>
<evidence type="ECO:0000256" key="3">
    <source>
        <dbReference type="SAM" id="SignalP"/>
    </source>
</evidence>
<dbReference type="NCBIfam" id="TIGR01098">
    <property type="entry name" value="3A0109s03R"/>
    <property type="match status" value="1"/>
</dbReference>
<dbReference type="InterPro" id="IPR005770">
    <property type="entry name" value="PhnD"/>
</dbReference>
<protein>
    <submittedName>
        <fullName evidence="4">Phosphonate transport system substrate-binding protein</fullName>
    </submittedName>
</protein>
<dbReference type="Pfam" id="PF12974">
    <property type="entry name" value="Phosphonate-bd"/>
    <property type="match status" value="1"/>
</dbReference>
<dbReference type="EMBL" id="FUYA01000003">
    <property type="protein sequence ID" value="SKA69449.1"/>
    <property type="molecule type" value="Genomic_DNA"/>
</dbReference>
<evidence type="ECO:0000313" key="5">
    <source>
        <dbReference type="Proteomes" id="UP000189733"/>
    </source>
</evidence>
<dbReference type="PANTHER" id="PTHR35841:SF1">
    <property type="entry name" value="PHOSPHONATES-BINDING PERIPLASMIC PROTEIN"/>
    <property type="match status" value="1"/>
</dbReference>
<keyword evidence="2 3" id="KW-0732">Signal</keyword>
<dbReference type="Gene3D" id="3.40.190.10">
    <property type="entry name" value="Periplasmic binding protein-like II"/>
    <property type="match status" value="2"/>
</dbReference>
<dbReference type="GO" id="GO:0043190">
    <property type="term" value="C:ATP-binding cassette (ABC) transporter complex"/>
    <property type="evidence" value="ECO:0007669"/>
    <property type="project" value="InterPro"/>
</dbReference>
<reference evidence="4 5" key="1">
    <citation type="submission" date="2017-02" db="EMBL/GenBank/DDBJ databases">
        <authorList>
            <person name="Peterson S.W."/>
        </authorList>
    </citation>
    <scope>NUCLEOTIDE SEQUENCE [LARGE SCALE GENOMIC DNA]</scope>
    <source>
        <strain evidence="4 5">DSM 18034</strain>
    </source>
</reference>
<feature type="chain" id="PRO_5012120285" evidence="3">
    <location>
        <begin position="24"/>
        <end position="336"/>
    </location>
</feature>
<organism evidence="4 5">
    <name type="scientific">Desulfobaculum bizertense DSM 18034</name>
    <dbReference type="NCBI Taxonomy" id="1121442"/>
    <lineage>
        <taxon>Bacteria</taxon>
        <taxon>Pseudomonadati</taxon>
        <taxon>Thermodesulfobacteriota</taxon>
        <taxon>Desulfovibrionia</taxon>
        <taxon>Desulfovibrionales</taxon>
        <taxon>Desulfovibrionaceae</taxon>
        <taxon>Desulfobaculum</taxon>
    </lineage>
</organism>
<comment type="similarity">
    <text evidence="1">Belongs to the phosphate/phosphite/phosphonate binding protein family.</text>
</comment>
<dbReference type="SUPFAM" id="SSF53850">
    <property type="entry name" value="Periplasmic binding protein-like II"/>
    <property type="match status" value="1"/>
</dbReference>
<evidence type="ECO:0000313" key="4">
    <source>
        <dbReference type="EMBL" id="SKA69449.1"/>
    </source>
</evidence>
<name>A0A1T4VX19_9BACT</name>
<feature type="signal peptide" evidence="3">
    <location>
        <begin position="1"/>
        <end position="23"/>
    </location>
</feature>
<proteinExistence type="inferred from homology"/>
<dbReference type="PANTHER" id="PTHR35841">
    <property type="entry name" value="PHOSPHONATES-BINDING PERIPLASMIC PROTEIN"/>
    <property type="match status" value="1"/>
</dbReference>
<dbReference type="OrthoDB" id="5318791at2"/>
<accession>A0A1T4VX19</accession>
<sequence length="336" mass="37290">MAKRFFSLVMIMMMAVMVTSAFADDCLNRGQLDEMYCDNDGDLCADAPTDESKFRDPSTLVFTYTPVEDPAVYQDAFSDFQRYLEKATGKRVIYYTVQSNAAEVEAMRSGRLHIAGFSTGPTGFAVNLAGFVPMAVKGYPDGFQGYNLIMVVRADSPYKSLKDLKGKVVAHTAASSNSGNLAPRALFPKLGLVPDKDYRVVYSGKHDQSIMGVLHGDYDAAPVASDVFTRMAEAGRIDSSKFRIIYRSAKFPTSAFGYAHDLKPELVQKIIGAFNTYRFTPEMQKTFKGADRFYPVTYMADWKVIRDIAESTGVYYNKAGLKKMAAKEAAKRAKKK</sequence>
<dbReference type="AlphaFoldDB" id="A0A1T4VX19"/>
<dbReference type="Proteomes" id="UP000189733">
    <property type="component" value="Unassembled WGS sequence"/>
</dbReference>
<gene>
    <name evidence="4" type="ORF">SAMN02745702_01129</name>
</gene>